<dbReference type="PANTHER" id="PTHR36312:SF1">
    <property type="entry name" value="OS01G0594500 PROTEIN"/>
    <property type="match status" value="1"/>
</dbReference>
<accession>A0AA38SGK2</accession>
<evidence type="ECO:0000256" key="2">
    <source>
        <dbReference type="SAM" id="SignalP"/>
    </source>
</evidence>
<evidence type="ECO:0008006" key="5">
    <source>
        <dbReference type="Google" id="ProtNLM"/>
    </source>
</evidence>
<dbReference type="EMBL" id="JARYMX010000007">
    <property type="protein sequence ID" value="KAJ9542399.1"/>
    <property type="molecule type" value="Genomic_DNA"/>
</dbReference>
<feature type="region of interest" description="Disordered" evidence="1">
    <location>
        <begin position="24"/>
        <end position="68"/>
    </location>
</feature>
<dbReference type="AlphaFoldDB" id="A0AA38SGK2"/>
<evidence type="ECO:0000256" key="1">
    <source>
        <dbReference type="SAM" id="MobiDB-lite"/>
    </source>
</evidence>
<feature type="compositionally biased region" description="Pro residues" evidence="1">
    <location>
        <begin position="29"/>
        <end position="68"/>
    </location>
</feature>
<evidence type="ECO:0000313" key="4">
    <source>
        <dbReference type="Proteomes" id="UP001172457"/>
    </source>
</evidence>
<keyword evidence="4" id="KW-1185">Reference proteome</keyword>
<dbReference type="PANTHER" id="PTHR36312">
    <property type="entry name" value="THIONIN-LIKE PROTEIN 1"/>
    <property type="match status" value="1"/>
</dbReference>
<dbReference type="Proteomes" id="UP001172457">
    <property type="component" value="Chromosome 7"/>
</dbReference>
<comment type="caution">
    <text evidence="3">The sequence shown here is derived from an EMBL/GenBank/DDBJ whole genome shotgun (WGS) entry which is preliminary data.</text>
</comment>
<keyword evidence="2" id="KW-0732">Signal</keyword>
<protein>
    <recommendedName>
        <fullName evidence="5">Thionin-like protein</fullName>
    </recommendedName>
</protein>
<evidence type="ECO:0000313" key="3">
    <source>
        <dbReference type="EMBL" id="KAJ9542399.1"/>
    </source>
</evidence>
<feature type="signal peptide" evidence="2">
    <location>
        <begin position="1"/>
        <end position="26"/>
    </location>
</feature>
<name>A0AA38SGK2_9ASTR</name>
<dbReference type="PRINTS" id="PR01217">
    <property type="entry name" value="PRICHEXTENSN"/>
</dbReference>
<sequence>MEMKALLKFTIMMVMVMVGYTDKGEAQAPPLPSPPPPSPPPPSLPPPPPPLPPPPPEAPSLPPPPPPPEAPSFKECYTKCFILCIVEPNENLCNCTAQCLKVCLTSSPPLSFAIDQHSQNIGYCKIGCATSLCSNISKTHNPDGKNMESCVGSCSNKCTMSYSSSSP</sequence>
<dbReference type="InterPro" id="IPR038975">
    <property type="entry name" value="THNL"/>
</dbReference>
<reference evidence="3" key="1">
    <citation type="submission" date="2023-03" db="EMBL/GenBank/DDBJ databases">
        <title>Chromosome-scale reference genome and RAD-based genetic map of yellow starthistle (Centaurea solstitialis) reveal putative structural variation and QTLs associated with invader traits.</title>
        <authorList>
            <person name="Reatini B."/>
            <person name="Cang F.A."/>
            <person name="Jiang Q."/>
            <person name="Mckibben M.T.W."/>
            <person name="Barker M.S."/>
            <person name="Rieseberg L.H."/>
            <person name="Dlugosch K.M."/>
        </authorList>
    </citation>
    <scope>NUCLEOTIDE SEQUENCE</scope>
    <source>
        <strain evidence="3">CAN-66</strain>
        <tissue evidence="3">Leaf</tissue>
    </source>
</reference>
<organism evidence="3 4">
    <name type="scientific">Centaurea solstitialis</name>
    <name type="common">yellow star-thistle</name>
    <dbReference type="NCBI Taxonomy" id="347529"/>
    <lineage>
        <taxon>Eukaryota</taxon>
        <taxon>Viridiplantae</taxon>
        <taxon>Streptophyta</taxon>
        <taxon>Embryophyta</taxon>
        <taxon>Tracheophyta</taxon>
        <taxon>Spermatophyta</taxon>
        <taxon>Magnoliopsida</taxon>
        <taxon>eudicotyledons</taxon>
        <taxon>Gunneridae</taxon>
        <taxon>Pentapetalae</taxon>
        <taxon>asterids</taxon>
        <taxon>campanulids</taxon>
        <taxon>Asterales</taxon>
        <taxon>Asteraceae</taxon>
        <taxon>Carduoideae</taxon>
        <taxon>Cardueae</taxon>
        <taxon>Centaureinae</taxon>
        <taxon>Centaurea</taxon>
    </lineage>
</organism>
<gene>
    <name evidence="3" type="ORF">OSB04_028905</name>
</gene>
<feature type="chain" id="PRO_5041321573" description="Thionin-like protein" evidence="2">
    <location>
        <begin position="27"/>
        <end position="167"/>
    </location>
</feature>
<proteinExistence type="predicted"/>